<feature type="region of interest" description="Disordered" evidence="1">
    <location>
        <begin position="423"/>
        <end position="541"/>
    </location>
</feature>
<proteinExistence type="predicted"/>
<evidence type="ECO:0000313" key="2">
    <source>
        <dbReference type="Proteomes" id="UP000829291"/>
    </source>
</evidence>
<evidence type="ECO:0000313" key="3">
    <source>
        <dbReference type="RefSeq" id="XP_015513418.2"/>
    </source>
</evidence>
<dbReference type="InParanoid" id="A0A6J0BI40"/>
<dbReference type="RefSeq" id="XP_015513418.2">
    <property type="nucleotide sequence ID" value="XM_015657932.2"/>
</dbReference>
<feature type="compositionally biased region" description="Low complexity" evidence="1">
    <location>
        <begin position="446"/>
        <end position="456"/>
    </location>
</feature>
<organism evidence="3">
    <name type="scientific">Neodiprion lecontei</name>
    <name type="common">Redheaded pine sawfly</name>
    <dbReference type="NCBI Taxonomy" id="441921"/>
    <lineage>
        <taxon>Eukaryota</taxon>
        <taxon>Metazoa</taxon>
        <taxon>Ecdysozoa</taxon>
        <taxon>Arthropoda</taxon>
        <taxon>Hexapoda</taxon>
        <taxon>Insecta</taxon>
        <taxon>Pterygota</taxon>
        <taxon>Neoptera</taxon>
        <taxon>Endopterygota</taxon>
        <taxon>Hymenoptera</taxon>
        <taxon>Tenthredinoidea</taxon>
        <taxon>Diprionidae</taxon>
        <taxon>Diprioninae</taxon>
        <taxon>Neodiprion</taxon>
    </lineage>
</organism>
<dbReference type="AlphaFoldDB" id="A0A6J0BI40"/>
<name>A0A6J0BI40_NEOLC</name>
<feature type="compositionally biased region" description="Low complexity" evidence="1">
    <location>
        <begin position="503"/>
        <end position="517"/>
    </location>
</feature>
<feature type="region of interest" description="Disordered" evidence="1">
    <location>
        <begin position="331"/>
        <end position="351"/>
    </location>
</feature>
<keyword evidence="2" id="KW-1185">Reference proteome</keyword>
<reference evidence="3" key="1">
    <citation type="submission" date="2025-08" db="UniProtKB">
        <authorList>
            <consortium name="RefSeq"/>
        </authorList>
    </citation>
    <scope>IDENTIFICATION</scope>
    <source>
        <tissue evidence="3">Thorax and Abdomen</tissue>
    </source>
</reference>
<sequence>MEYEKSFKRKMLLWTSNWLNQEDPNPEEEVPFTPDAVEIARILVATGYRVRFMDRCLPNEMCPVTGVPADSPACRVIIMCPRSGLRMELEAATSSCNCPPLPYGLDKSWTVGEPGSEGMEEAVEFTIARANQEISKSVSQFIAGLLRVTSKFYNVNQTDEVKVNTESTVVSMTEVQEALTQSVKSDCVSSVKTPATAGITVVTPSAPCIPKAPPSDGKTAIPGRYRSLDTLIGSGAFVDDLPEPGQLTPKEDGRSGPETAMDVDADPDATIVEGPPSGHKKFISKSSPAVNYTEQFQRSDTFVFEEPEGGEKNVRPERTIIRSGTYCVKDGAASDAEKGPRLGPPPSRTLSPLSPVFSQSLLLNKLQDIQQVVSEIIVLVAGNDQVPSSIGDVSKASKAILNVVQQRVSDNVRPIRCLSDFGSVPNLTRDGTTSRSIARPQMRRYATTLAAPATPTSSRRDGASLSKRASTTALSNPAGTAGKTQRTARGGDNRLAAPASGRPTATSPGSTGATTTTRKLTPVRKYANVQSSIPKPSSARK</sequence>
<accession>A0A6J0BI40</accession>
<gene>
    <name evidence="3" type="primary">LOC107219648</name>
</gene>
<feature type="compositionally biased region" description="Polar residues" evidence="1">
    <location>
        <begin position="425"/>
        <end position="436"/>
    </location>
</feature>
<dbReference type="Proteomes" id="UP000829291">
    <property type="component" value="Chromosome 2"/>
</dbReference>
<evidence type="ECO:0000256" key="1">
    <source>
        <dbReference type="SAM" id="MobiDB-lite"/>
    </source>
</evidence>
<feature type="compositionally biased region" description="Polar residues" evidence="1">
    <location>
        <begin position="467"/>
        <end position="487"/>
    </location>
</feature>
<dbReference type="GeneID" id="107219648"/>
<protein>
    <submittedName>
        <fullName evidence="3">Uncharacterized protein LOC107219648 isoform X1</fullName>
    </submittedName>
</protein>
<feature type="region of interest" description="Disordered" evidence="1">
    <location>
        <begin position="236"/>
        <end position="286"/>
    </location>
</feature>
<dbReference type="OrthoDB" id="7699079at2759"/>
<dbReference type="KEGG" id="nlo:107219648"/>